<dbReference type="GeneID" id="70129513"/>
<dbReference type="Proteomes" id="UP000758603">
    <property type="component" value="Unassembled WGS sequence"/>
</dbReference>
<evidence type="ECO:0000256" key="1">
    <source>
        <dbReference type="SAM" id="MobiDB-lite"/>
    </source>
</evidence>
<dbReference type="EMBL" id="JAGPXC010000008">
    <property type="protein sequence ID" value="KAH6647511.1"/>
    <property type="molecule type" value="Genomic_DNA"/>
</dbReference>
<feature type="region of interest" description="Disordered" evidence="1">
    <location>
        <begin position="14"/>
        <end position="53"/>
    </location>
</feature>
<evidence type="ECO:0000313" key="3">
    <source>
        <dbReference type="Proteomes" id="UP000758603"/>
    </source>
</evidence>
<keyword evidence="3" id="KW-1185">Reference proteome</keyword>
<comment type="caution">
    <text evidence="2">The sequence shown here is derived from an EMBL/GenBank/DDBJ whole genome shotgun (WGS) entry which is preliminary data.</text>
</comment>
<gene>
    <name evidence="2" type="ORF">BKA67DRAFT_539368</name>
</gene>
<name>A0A9P8UAN3_9PEZI</name>
<reference evidence="2" key="1">
    <citation type="journal article" date="2021" name="Nat. Commun.">
        <title>Genetic determinants of endophytism in the Arabidopsis root mycobiome.</title>
        <authorList>
            <person name="Mesny F."/>
            <person name="Miyauchi S."/>
            <person name="Thiergart T."/>
            <person name="Pickel B."/>
            <person name="Atanasova L."/>
            <person name="Karlsson M."/>
            <person name="Huettel B."/>
            <person name="Barry K.W."/>
            <person name="Haridas S."/>
            <person name="Chen C."/>
            <person name="Bauer D."/>
            <person name="Andreopoulos W."/>
            <person name="Pangilinan J."/>
            <person name="LaButti K."/>
            <person name="Riley R."/>
            <person name="Lipzen A."/>
            <person name="Clum A."/>
            <person name="Drula E."/>
            <person name="Henrissat B."/>
            <person name="Kohler A."/>
            <person name="Grigoriev I.V."/>
            <person name="Martin F.M."/>
            <person name="Hacquard S."/>
        </authorList>
    </citation>
    <scope>NUCLEOTIDE SEQUENCE</scope>
    <source>
        <strain evidence="2">MPI-SDFR-AT-0073</strain>
    </source>
</reference>
<proteinExistence type="predicted"/>
<evidence type="ECO:0000313" key="2">
    <source>
        <dbReference type="EMBL" id="KAH6647511.1"/>
    </source>
</evidence>
<organism evidence="2 3">
    <name type="scientific">Truncatella angustata</name>
    <dbReference type="NCBI Taxonomy" id="152316"/>
    <lineage>
        <taxon>Eukaryota</taxon>
        <taxon>Fungi</taxon>
        <taxon>Dikarya</taxon>
        <taxon>Ascomycota</taxon>
        <taxon>Pezizomycotina</taxon>
        <taxon>Sordariomycetes</taxon>
        <taxon>Xylariomycetidae</taxon>
        <taxon>Amphisphaeriales</taxon>
        <taxon>Sporocadaceae</taxon>
        <taxon>Truncatella</taxon>
    </lineage>
</organism>
<dbReference type="RefSeq" id="XP_045954023.1">
    <property type="nucleotide sequence ID" value="XM_046100621.1"/>
</dbReference>
<accession>A0A9P8UAN3</accession>
<dbReference type="AlphaFoldDB" id="A0A9P8UAN3"/>
<sequence>MYIWSHHDGVHRRRRRRRRRRREEGCSPGSRATTVAMRSVTPQCHEETPSLSRRSMMESGMAPLLESWLELATLEVDVDYCASGCLVTWYDTMALVEAWTGNSSHLVREIGENPGDWGVVVAASPPQVNSTWPLSISPSPGTPLAMPTIIHVWHITKCGRLARKYGAPTLNTFAEYPARKRVANHLGVTATLGAVAPPSSGSGSKVMAAFARKLSFSGPHL</sequence>
<protein>
    <submittedName>
        <fullName evidence="2">Uncharacterized protein</fullName>
    </submittedName>
</protein>